<evidence type="ECO:0000256" key="3">
    <source>
        <dbReference type="ARBA" id="ARBA00022679"/>
    </source>
</evidence>
<organism evidence="5 6">
    <name type="scientific">Parasedimentitalea marina</name>
    <dbReference type="NCBI Taxonomy" id="2483033"/>
    <lineage>
        <taxon>Bacteria</taxon>
        <taxon>Pseudomonadati</taxon>
        <taxon>Pseudomonadota</taxon>
        <taxon>Alphaproteobacteria</taxon>
        <taxon>Rhodobacterales</taxon>
        <taxon>Paracoccaceae</taxon>
        <taxon>Parasedimentitalea</taxon>
    </lineage>
</organism>
<sequence length="290" mass="32688">MPQDNPTVGILAPAAKLGFVPHLYPLDKLHWPLGQPERLLGKQLKDLGRKDHLLLPPRSTSYFRPSFGTRAKVSVMVLEPRIVQERHIQKLLRFHWRFHKVLAAVEDDLIAHIPNGVFFPFGSTWVDNVDSLDLTKSRMTSLIASAKRSQPGHLVRHNIVDWARANEMDLVALGGGYHPFENKHEGLAPYRFSVVIENSNETNYFTEKLIDTILCGCVPIYLGCPNIDRFFDTSGMIICKDENDIRHAVENASEQLYQSKLPALQAIRDKAAHWGDLEGRAARALLASDA</sequence>
<keyword evidence="3" id="KW-0808">Transferase</keyword>
<dbReference type="InterPro" id="IPR001503">
    <property type="entry name" value="Glyco_trans_10"/>
</dbReference>
<accession>A0A3T0N8Z8</accession>
<feature type="domain" description="Fucosyltransferase C-terminal" evidence="4">
    <location>
        <begin position="181"/>
        <end position="246"/>
    </location>
</feature>
<dbReference type="OrthoDB" id="9791032at2"/>
<dbReference type="PANTHER" id="PTHR11929:SF194">
    <property type="entry name" value="ALPHA-(1,3)-FUCOSYLTRANSFERASE 10"/>
    <property type="match status" value="1"/>
</dbReference>
<proteinExistence type="inferred from homology"/>
<evidence type="ECO:0000313" key="5">
    <source>
        <dbReference type="EMBL" id="AZV80506.1"/>
    </source>
</evidence>
<dbReference type="GO" id="GO:0016020">
    <property type="term" value="C:membrane"/>
    <property type="evidence" value="ECO:0007669"/>
    <property type="project" value="InterPro"/>
</dbReference>
<protein>
    <recommendedName>
        <fullName evidence="4">Fucosyltransferase C-terminal domain-containing protein</fullName>
    </recommendedName>
</protein>
<keyword evidence="2" id="KW-0328">Glycosyltransferase</keyword>
<evidence type="ECO:0000256" key="1">
    <source>
        <dbReference type="ARBA" id="ARBA00008919"/>
    </source>
</evidence>
<dbReference type="Gene3D" id="3.40.50.11660">
    <property type="entry name" value="Glycosyl transferase family 10, C-terminal domain"/>
    <property type="match status" value="1"/>
</dbReference>
<reference evidence="5 6" key="1">
    <citation type="submission" date="2018-10" db="EMBL/GenBank/DDBJ databases">
        <title>Parasedimentitalea marina sp. nov., a psychrophilic bacterium isolated from deep seawater of the New Britain Trench.</title>
        <authorList>
            <person name="Cao J."/>
        </authorList>
    </citation>
    <scope>NUCLEOTIDE SEQUENCE [LARGE SCALE GENOMIC DNA]</scope>
    <source>
        <strain evidence="5 6">W43</strain>
    </source>
</reference>
<dbReference type="Pfam" id="PF00852">
    <property type="entry name" value="Glyco_transf_10"/>
    <property type="match status" value="1"/>
</dbReference>
<keyword evidence="6" id="KW-1185">Reference proteome</keyword>
<dbReference type="EMBL" id="CP033219">
    <property type="protein sequence ID" value="AZV80506.1"/>
    <property type="molecule type" value="Genomic_DNA"/>
</dbReference>
<comment type="similarity">
    <text evidence="1">Belongs to the glycosyltransferase 10 family.</text>
</comment>
<dbReference type="InterPro" id="IPR055270">
    <property type="entry name" value="Glyco_tran_10_C"/>
</dbReference>
<dbReference type="AlphaFoldDB" id="A0A3T0N8Z8"/>
<evidence type="ECO:0000256" key="2">
    <source>
        <dbReference type="ARBA" id="ARBA00022676"/>
    </source>
</evidence>
<dbReference type="SUPFAM" id="SSF53756">
    <property type="entry name" value="UDP-Glycosyltransferase/glycogen phosphorylase"/>
    <property type="match status" value="1"/>
</dbReference>
<gene>
    <name evidence="5" type="ORF">EBB79_16115</name>
</gene>
<evidence type="ECO:0000313" key="6">
    <source>
        <dbReference type="Proteomes" id="UP000283063"/>
    </source>
</evidence>
<dbReference type="Proteomes" id="UP000283063">
    <property type="component" value="Chromosome"/>
</dbReference>
<dbReference type="GO" id="GO:0046920">
    <property type="term" value="F:alpha-(1-&gt;3)-fucosyltransferase activity"/>
    <property type="evidence" value="ECO:0007669"/>
    <property type="project" value="TreeGrafter"/>
</dbReference>
<dbReference type="InterPro" id="IPR038577">
    <property type="entry name" value="GT10-like_C_sf"/>
</dbReference>
<dbReference type="KEGG" id="sedi:EBB79_16115"/>
<evidence type="ECO:0000259" key="4">
    <source>
        <dbReference type="Pfam" id="PF00852"/>
    </source>
</evidence>
<dbReference type="PANTHER" id="PTHR11929">
    <property type="entry name" value="ALPHA- 1,3 -FUCOSYLTRANSFERASE"/>
    <property type="match status" value="1"/>
</dbReference>
<name>A0A3T0N8Z8_9RHOB</name>